<dbReference type="PRINTS" id="PR00943">
    <property type="entry name" value="CUATPASE"/>
</dbReference>
<evidence type="ECO:0000259" key="14">
    <source>
        <dbReference type="PROSITE" id="PS50846"/>
    </source>
</evidence>
<dbReference type="InterPro" id="IPR023214">
    <property type="entry name" value="HAD_sf"/>
</dbReference>
<accession>A0A9X4MX53</accession>
<dbReference type="InterPro" id="IPR006121">
    <property type="entry name" value="HMA_dom"/>
</dbReference>
<keyword evidence="5" id="KW-0597">Phosphoprotein</keyword>
<evidence type="ECO:0000256" key="9">
    <source>
        <dbReference type="ARBA" id="ARBA00022967"/>
    </source>
</evidence>
<feature type="domain" description="HMA" evidence="14">
    <location>
        <begin position="84"/>
        <end position="150"/>
    </location>
</feature>
<dbReference type="Pfam" id="PF00702">
    <property type="entry name" value="Hydrolase"/>
    <property type="match status" value="1"/>
</dbReference>
<dbReference type="PRINTS" id="PR00119">
    <property type="entry name" value="CATATPASE"/>
</dbReference>
<dbReference type="GO" id="GO:0043682">
    <property type="term" value="F:P-type divalent copper transporter activity"/>
    <property type="evidence" value="ECO:0007669"/>
    <property type="project" value="TreeGrafter"/>
</dbReference>
<evidence type="ECO:0000256" key="13">
    <source>
        <dbReference type="SAM" id="Phobius"/>
    </source>
</evidence>
<comment type="caution">
    <text evidence="15">The sequence shown here is derived from an EMBL/GenBank/DDBJ whole genome shotgun (WGS) entry which is preliminary data.</text>
</comment>
<dbReference type="InterPro" id="IPR036163">
    <property type="entry name" value="HMA_dom_sf"/>
</dbReference>
<dbReference type="GO" id="GO:0005524">
    <property type="term" value="F:ATP binding"/>
    <property type="evidence" value="ECO:0007669"/>
    <property type="project" value="InterPro"/>
</dbReference>
<feature type="transmembrane region" description="Helical" evidence="13">
    <location>
        <begin position="440"/>
        <end position="464"/>
    </location>
</feature>
<keyword evidence="16" id="KW-1185">Reference proteome</keyword>
<dbReference type="CDD" id="cd00371">
    <property type="entry name" value="HMA"/>
    <property type="match status" value="1"/>
</dbReference>
<evidence type="ECO:0000256" key="10">
    <source>
        <dbReference type="ARBA" id="ARBA00022989"/>
    </source>
</evidence>
<feature type="transmembrane region" description="Helical" evidence="13">
    <location>
        <begin position="759"/>
        <end position="788"/>
    </location>
</feature>
<dbReference type="AlphaFoldDB" id="A0A9X4MX53"/>
<feature type="transmembrane region" description="Helical" evidence="13">
    <location>
        <begin position="206"/>
        <end position="227"/>
    </location>
</feature>
<dbReference type="Pfam" id="PF00403">
    <property type="entry name" value="HMA"/>
    <property type="match status" value="1"/>
</dbReference>
<keyword evidence="7" id="KW-0479">Metal-binding</keyword>
<evidence type="ECO:0000256" key="8">
    <source>
        <dbReference type="ARBA" id="ARBA00022842"/>
    </source>
</evidence>
<gene>
    <name evidence="15" type="ORF">NMK71_02010</name>
</gene>
<keyword evidence="12 13" id="KW-0472">Membrane</keyword>
<evidence type="ECO:0000256" key="2">
    <source>
        <dbReference type="ARBA" id="ARBA00006024"/>
    </source>
</evidence>
<feature type="transmembrane region" description="Helical" evidence="13">
    <location>
        <begin position="167"/>
        <end position="186"/>
    </location>
</feature>
<proteinExistence type="inferred from homology"/>
<name>A0A9X4MX53_9FLAO</name>
<dbReference type="RefSeq" id="WP_304419878.1">
    <property type="nucleotide sequence ID" value="NZ_JANCMU010000001.1"/>
</dbReference>
<dbReference type="Proteomes" id="UP001152599">
    <property type="component" value="Unassembled WGS sequence"/>
</dbReference>
<dbReference type="SUPFAM" id="SSF55008">
    <property type="entry name" value="HMA, heavy metal-associated domain"/>
    <property type="match status" value="1"/>
</dbReference>
<keyword evidence="10 13" id="KW-1133">Transmembrane helix</keyword>
<feature type="transmembrane region" description="Helical" evidence="13">
    <location>
        <begin position="263"/>
        <end position="281"/>
    </location>
</feature>
<dbReference type="InterPro" id="IPR023299">
    <property type="entry name" value="ATPase_P-typ_cyto_dom_N"/>
</dbReference>
<evidence type="ECO:0000256" key="5">
    <source>
        <dbReference type="ARBA" id="ARBA00022553"/>
    </source>
</evidence>
<protein>
    <submittedName>
        <fullName evidence="15">Heavy metal translocating P-type ATPase metal-binding domain-containing protein</fullName>
    </submittedName>
</protein>
<evidence type="ECO:0000256" key="11">
    <source>
        <dbReference type="ARBA" id="ARBA00023065"/>
    </source>
</evidence>
<evidence type="ECO:0000256" key="12">
    <source>
        <dbReference type="ARBA" id="ARBA00023136"/>
    </source>
</evidence>
<dbReference type="Pfam" id="PF00122">
    <property type="entry name" value="E1-E2_ATPase"/>
    <property type="match status" value="1"/>
</dbReference>
<dbReference type="InterPro" id="IPR018303">
    <property type="entry name" value="ATPase_P-typ_P_site"/>
</dbReference>
<dbReference type="PROSITE" id="PS50846">
    <property type="entry name" value="HMA_2"/>
    <property type="match status" value="1"/>
</dbReference>
<dbReference type="InterPro" id="IPR036412">
    <property type="entry name" value="HAD-like_sf"/>
</dbReference>
<keyword evidence="3" id="KW-0813">Transport</keyword>
<evidence type="ECO:0000256" key="3">
    <source>
        <dbReference type="ARBA" id="ARBA00022448"/>
    </source>
</evidence>
<evidence type="ECO:0000256" key="4">
    <source>
        <dbReference type="ARBA" id="ARBA00022475"/>
    </source>
</evidence>
<dbReference type="PROSITE" id="PS00154">
    <property type="entry name" value="ATPASE_E1_E2"/>
    <property type="match status" value="1"/>
</dbReference>
<evidence type="ECO:0000256" key="7">
    <source>
        <dbReference type="ARBA" id="ARBA00022723"/>
    </source>
</evidence>
<dbReference type="SUPFAM" id="SSF56784">
    <property type="entry name" value="HAD-like"/>
    <property type="match status" value="1"/>
</dbReference>
<sequence>MNQSCYHCGQECDSELIKFDEKAFCCHGCKTVYEILNQNQLTDFYELNKSPGIQPDKKSDIQFQFLDTPEIFEKVIDFNDGGIAKVTFNVPVIHCSSCVWVLESLDEINPHISYSVVDFVQRKVQITYNSDEMKLSEVAQFLADLGYKPVINLSSTEKVEKKHDRELLLQLVIAGFAFGNIMLFSFPEYIDEDAWFEFNQGFTRWFMFGLSVPVVFYSAQSYMLSAYNAIKNKRINIDIPIAIGILVLFFRSTWDIATEFGPGYFDSLAGLVFFMLIGKWFQRRTYQSLAFDRDYKSFYPIAVTKINGDSYENILLSDLKKGDRILLRDEEILPADAILMKGEARIDNSFVTGESKLISKNIGDKIYAGGKQSGAAVELEVIEELNQSYLTSLWNSEAFSKEETHFDTLVNQVSRYFVWVILGIAIVSGVYWYFEDVTKMFQVVTAILIIACPCALAISAPFTLGNVMRILGRKKFYVKDAHTIENLAKIDTIVFDKTGTITESQNTSVEYIGTELTQEEKAAVYSVVHQSNHPLSRVLQMELSDQKAVEIKDYHQLKGKGQQAYVAGKLVQVGSRNWLGVESDAQINQTEVWIQIEGEVKGRFVFNNKYRRGLNNTIEELNEFDLSVLSGDNASEKANLQEIFPEKTALNFNQSPQAKLEYIQSLQVKEDKKVMMIGDGLNDAGALKQSNVGVAVAEDMNSFSPSCDAILGSDSFSLLPKFIKMSKRGTKLVKTAFVISFMYNVIGLSFAVTGNLEPVVAAILMPISSISIVSFATLSTWISSYFIFKEKV</sequence>
<dbReference type="GO" id="GO:0005886">
    <property type="term" value="C:plasma membrane"/>
    <property type="evidence" value="ECO:0007669"/>
    <property type="project" value="UniProtKB-SubCell"/>
</dbReference>
<dbReference type="Gene3D" id="3.30.70.100">
    <property type="match status" value="1"/>
</dbReference>
<dbReference type="EMBL" id="JANCMU010000001">
    <property type="protein sequence ID" value="MDG4945175.1"/>
    <property type="molecule type" value="Genomic_DNA"/>
</dbReference>
<dbReference type="InterPro" id="IPR008250">
    <property type="entry name" value="ATPase_P-typ_transduc_dom_A_sf"/>
</dbReference>
<comment type="subcellular location">
    <subcellularLocation>
        <location evidence="1">Cell membrane</location>
        <topology evidence="1">Multi-pass membrane protein</topology>
    </subcellularLocation>
</comment>
<evidence type="ECO:0000313" key="16">
    <source>
        <dbReference type="Proteomes" id="UP001152599"/>
    </source>
</evidence>
<dbReference type="PANTHER" id="PTHR43520">
    <property type="entry name" value="ATP7, ISOFORM B"/>
    <property type="match status" value="1"/>
</dbReference>
<dbReference type="SUPFAM" id="SSF81665">
    <property type="entry name" value="Calcium ATPase, transmembrane domain M"/>
    <property type="match status" value="1"/>
</dbReference>
<keyword evidence="6 13" id="KW-0812">Transmembrane</keyword>
<dbReference type="InterPro" id="IPR023298">
    <property type="entry name" value="ATPase_P-typ_TM_dom_sf"/>
</dbReference>
<comment type="similarity">
    <text evidence="2">Belongs to the cation transport ATPase (P-type) (TC 3.A.3) family. Type IB subfamily.</text>
</comment>
<keyword evidence="4" id="KW-1003">Cell membrane</keyword>
<feature type="transmembrane region" description="Helical" evidence="13">
    <location>
        <begin position="732"/>
        <end position="753"/>
    </location>
</feature>
<organism evidence="15 16">
    <name type="scientific">Profundicola chukchiensis</name>
    <dbReference type="NCBI Taxonomy" id="2961959"/>
    <lineage>
        <taxon>Bacteria</taxon>
        <taxon>Pseudomonadati</taxon>
        <taxon>Bacteroidota</taxon>
        <taxon>Flavobacteriia</taxon>
        <taxon>Flavobacteriales</taxon>
        <taxon>Weeksellaceae</taxon>
        <taxon>Profundicola</taxon>
    </lineage>
</organism>
<evidence type="ECO:0000313" key="15">
    <source>
        <dbReference type="EMBL" id="MDG4945175.1"/>
    </source>
</evidence>
<reference evidence="15" key="1">
    <citation type="submission" date="2022-07" db="EMBL/GenBank/DDBJ databases">
        <title>Description and genome-wide analysis of Profundicola chukchiensis gen. nov., sp. nov., marine bacteria isolated from bottom sediments of the Chukchi Sea.</title>
        <authorList>
            <person name="Romanenko L."/>
            <person name="Otstavnykh N."/>
            <person name="Kurilenko V."/>
            <person name="Eremeev V."/>
            <person name="Velansky P."/>
            <person name="Mikhailov V."/>
            <person name="Isaeva M."/>
        </authorList>
    </citation>
    <scope>NUCLEOTIDE SEQUENCE</scope>
    <source>
        <strain evidence="15">KMM 9713</strain>
    </source>
</reference>
<dbReference type="GO" id="GO:0005507">
    <property type="term" value="F:copper ion binding"/>
    <property type="evidence" value="ECO:0007669"/>
    <property type="project" value="TreeGrafter"/>
</dbReference>
<dbReference type="PANTHER" id="PTHR43520:SF5">
    <property type="entry name" value="CATION-TRANSPORTING P-TYPE ATPASE-RELATED"/>
    <property type="match status" value="1"/>
</dbReference>
<dbReference type="Gene3D" id="3.40.1110.10">
    <property type="entry name" value="Calcium-transporting ATPase, cytoplasmic domain N"/>
    <property type="match status" value="1"/>
</dbReference>
<feature type="transmembrane region" description="Helical" evidence="13">
    <location>
        <begin position="239"/>
        <end position="257"/>
    </location>
</feature>
<dbReference type="SUPFAM" id="SSF81653">
    <property type="entry name" value="Calcium ATPase, transduction domain A"/>
    <property type="match status" value="1"/>
</dbReference>
<dbReference type="InterPro" id="IPR001757">
    <property type="entry name" value="P_typ_ATPase"/>
</dbReference>
<dbReference type="InterPro" id="IPR021993">
    <property type="entry name" value="ATPase-cat-bd"/>
</dbReference>
<dbReference type="GO" id="GO:0016887">
    <property type="term" value="F:ATP hydrolysis activity"/>
    <property type="evidence" value="ECO:0007669"/>
    <property type="project" value="InterPro"/>
</dbReference>
<keyword evidence="8" id="KW-0460">Magnesium</keyword>
<feature type="transmembrane region" description="Helical" evidence="13">
    <location>
        <begin position="416"/>
        <end position="434"/>
    </location>
</feature>
<dbReference type="GO" id="GO:0055070">
    <property type="term" value="P:copper ion homeostasis"/>
    <property type="evidence" value="ECO:0007669"/>
    <property type="project" value="TreeGrafter"/>
</dbReference>
<dbReference type="Gene3D" id="3.40.50.1000">
    <property type="entry name" value="HAD superfamily/HAD-like"/>
    <property type="match status" value="1"/>
</dbReference>
<dbReference type="Gene3D" id="2.70.150.10">
    <property type="entry name" value="Calcium-transporting ATPase, cytoplasmic transduction domain A"/>
    <property type="match status" value="1"/>
</dbReference>
<dbReference type="Pfam" id="PF12156">
    <property type="entry name" value="ATPase-cat_bd"/>
    <property type="match status" value="1"/>
</dbReference>
<evidence type="ECO:0000256" key="1">
    <source>
        <dbReference type="ARBA" id="ARBA00004651"/>
    </source>
</evidence>
<keyword evidence="11" id="KW-0406">Ion transport</keyword>
<evidence type="ECO:0000256" key="6">
    <source>
        <dbReference type="ARBA" id="ARBA00022692"/>
    </source>
</evidence>
<dbReference type="InterPro" id="IPR059000">
    <property type="entry name" value="ATPase_P-type_domA"/>
</dbReference>
<keyword evidence="9" id="KW-1278">Translocase</keyword>
<dbReference type="NCBIfam" id="TIGR01494">
    <property type="entry name" value="ATPase_P-type"/>
    <property type="match status" value="1"/>
</dbReference>